<proteinExistence type="inferred from homology"/>
<dbReference type="AlphaFoldDB" id="A0A8T2IYB9"/>
<dbReference type="CDD" id="cd02982">
    <property type="entry name" value="PDI_b'_family"/>
    <property type="match status" value="1"/>
</dbReference>
<protein>
    <recommendedName>
        <fullName evidence="4">Endoplasmic reticulum resident protein 27</fullName>
    </recommendedName>
</protein>
<dbReference type="EMBL" id="JAACNH010000007">
    <property type="protein sequence ID" value="KAG8436104.1"/>
    <property type="molecule type" value="Genomic_DNA"/>
</dbReference>
<reference evidence="2" key="1">
    <citation type="thesis" date="2020" institute="ProQuest LLC" country="789 East Eisenhower Parkway, Ann Arbor, MI, USA">
        <title>Comparative Genomics and Chromosome Evolution.</title>
        <authorList>
            <person name="Mudd A.B."/>
        </authorList>
    </citation>
    <scope>NUCLEOTIDE SEQUENCE</scope>
    <source>
        <strain evidence="2">Female2</strain>
        <tissue evidence="2">Blood</tissue>
    </source>
</reference>
<comment type="caution">
    <text evidence="2">The sequence shown here is derived from an EMBL/GenBank/DDBJ whole genome shotgun (WGS) entry which is preliminary data.</text>
</comment>
<dbReference type="GO" id="GO:0006457">
    <property type="term" value="P:protein folding"/>
    <property type="evidence" value="ECO:0007669"/>
    <property type="project" value="TreeGrafter"/>
</dbReference>
<gene>
    <name evidence="2" type="ORF">GDO86_007276</name>
</gene>
<dbReference type="PANTHER" id="PTHR18929">
    <property type="entry name" value="PROTEIN DISULFIDE ISOMERASE"/>
    <property type="match status" value="1"/>
</dbReference>
<accession>A0A8T2IYB9</accession>
<organism evidence="2 3">
    <name type="scientific">Hymenochirus boettgeri</name>
    <name type="common">Congo dwarf clawed frog</name>
    <dbReference type="NCBI Taxonomy" id="247094"/>
    <lineage>
        <taxon>Eukaryota</taxon>
        <taxon>Metazoa</taxon>
        <taxon>Chordata</taxon>
        <taxon>Craniata</taxon>
        <taxon>Vertebrata</taxon>
        <taxon>Euteleostomi</taxon>
        <taxon>Amphibia</taxon>
        <taxon>Batrachia</taxon>
        <taxon>Anura</taxon>
        <taxon>Pipoidea</taxon>
        <taxon>Pipidae</taxon>
        <taxon>Pipinae</taxon>
        <taxon>Hymenochirus</taxon>
    </lineage>
</organism>
<dbReference type="SUPFAM" id="SSF52833">
    <property type="entry name" value="Thioredoxin-like"/>
    <property type="match status" value="2"/>
</dbReference>
<dbReference type="Proteomes" id="UP000812440">
    <property type="component" value="Chromosome 4"/>
</dbReference>
<name>A0A8T2IYB9_9PIPI</name>
<dbReference type="PANTHER" id="PTHR18929:SF193">
    <property type="entry name" value="ENDOPLASMIC RETICULUM RESIDENT PROTEIN 27"/>
    <property type="match status" value="1"/>
</dbReference>
<dbReference type="GO" id="GO:0005783">
    <property type="term" value="C:endoplasmic reticulum"/>
    <property type="evidence" value="ECO:0007669"/>
    <property type="project" value="TreeGrafter"/>
</dbReference>
<evidence type="ECO:0000313" key="2">
    <source>
        <dbReference type="EMBL" id="KAG8436104.1"/>
    </source>
</evidence>
<evidence type="ECO:0000313" key="3">
    <source>
        <dbReference type="Proteomes" id="UP000812440"/>
    </source>
</evidence>
<evidence type="ECO:0000256" key="1">
    <source>
        <dbReference type="ARBA" id="ARBA00006347"/>
    </source>
</evidence>
<dbReference type="GO" id="GO:0034976">
    <property type="term" value="P:response to endoplasmic reticulum stress"/>
    <property type="evidence" value="ECO:0007669"/>
    <property type="project" value="TreeGrafter"/>
</dbReference>
<dbReference type="InterPro" id="IPR036249">
    <property type="entry name" value="Thioredoxin-like_sf"/>
</dbReference>
<dbReference type="Pfam" id="PF13848">
    <property type="entry name" value="Thioredoxin_6"/>
    <property type="match status" value="1"/>
</dbReference>
<dbReference type="OrthoDB" id="8667660at2759"/>
<keyword evidence="3" id="KW-1185">Reference proteome</keyword>
<comment type="similarity">
    <text evidence="1">Belongs to the protein disulfide isomerase family.</text>
</comment>
<dbReference type="Gene3D" id="3.40.30.10">
    <property type="entry name" value="Glutaredoxin"/>
    <property type="match status" value="2"/>
</dbReference>
<dbReference type="CDD" id="cd02981">
    <property type="entry name" value="PDI_b_family"/>
    <property type="match status" value="1"/>
</dbReference>
<sequence length="240" mass="27453">MILDLVSTAKVLEDVPSAKSFIEASEIAVIGFFKDHEAPEVQEFYQLVTKHPGWDYGVTTNSDVLNNFKINSNTVTIFRQVDKKRDDLIIDENPETNMEKLYRFITINDLRMVTDYNAVTAVGILNSNIQINTILFIDKALQNHEKLMKAFQEAAMELKGKVLFVKVDIGIPTNEKVMSYFGISRSDLPRVVIYNNEDDSREIMMGNDITTTHLKEFCNGFLSRKNIKDKSDKKEAKMEL</sequence>
<evidence type="ECO:0008006" key="4">
    <source>
        <dbReference type="Google" id="ProtNLM"/>
    </source>
</evidence>